<keyword evidence="2" id="KW-1133">Transmembrane helix</keyword>
<protein>
    <submittedName>
        <fullName evidence="3">Uncharacterized protein</fullName>
    </submittedName>
</protein>
<sequence length="154" mass="17719">MESLYFQIEPAFQKSFLNFGIYAIIICIILLVGVFAILWYNKKTSEVDEDNQLSESGEGWIKIQDSSNHSQQVPVDPWEIPREKIGLVKELGKGNFGHKGHEKMNCAMSTVQKNTSDLELKSFLEDAEIMKCQTHQQKFEHPNKHNGEEKLYTN</sequence>
<accession>A0A1B6H4Q2</accession>
<dbReference type="AlphaFoldDB" id="A0A1B6H4Q2"/>
<evidence type="ECO:0000313" key="3">
    <source>
        <dbReference type="EMBL" id="JAS69638.1"/>
    </source>
</evidence>
<evidence type="ECO:0000256" key="2">
    <source>
        <dbReference type="SAM" id="Phobius"/>
    </source>
</evidence>
<gene>
    <name evidence="3" type="ORF">g.29458</name>
</gene>
<dbReference type="Gene3D" id="3.30.200.20">
    <property type="entry name" value="Phosphorylase Kinase, domain 1"/>
    <property type="match status" value="1"/>
</dbReference>
<reference evidence="3" key="1">
    <citation type="submission" date="2015-11" db="EMBL/GenBank/DDBJ databases">
        <title>De novo transcriptome assembly of four potential Pierce s Disease insect vectors from Arizona vineyards.</title>
        <authorList>
            <person name="Tassone E.E."/>
        </authorList>
    </citation>
    <scope>NUCLEOTIDE SEQUENCE</scope>
</reference>
<feature type="transmembrane region" description="Helical" evidence="2">
    <location>
        <begin position="20"/>
        <end position="40"/>
    </location>
</feature>
<keyword evidence="2" id="KW-0812">Transmembrane</keyword>
<keyword evidence="2" id="KW-0472">Membrane</keyword>
<evidence type="ECO:0000256" key="1">
    <source>
        <dbReference type="SAM" id="MobiDB-lite"/>
    </source>
</evidence>
<feature type="compositionally biased region" description="Basic and acidic residues" evidence="1">
    <location>
        <begin position="137"/>
        <end position="154"/>
    </location>
</feature>
<organism evidence="3">
    <name type="scientific">Cuerna arida</name>
    <dbReference type="NCBI Taxonomy" id="1464854"/>
    <lineage>
        <taxon>Eukaryota</taxon>
        <taxon>Metazoa</taxon>
        <taxon>Ecdysozoa</taxon>
        <taxon>Arthropoda</taxon>
        <taxon>Hexapoda</taxon>
        <taxon>Insecta</taxon>
        <taxon>Pterygota</taxon>
        <taxon>Neoptera</taxon>
        <taxon>Paraneoptera</taxon>
        <taxon>Hemiptera</taxon>
        <taxon>Auchenorrhyncha</taxon>
        <taxon>Membracoidea</taxon>
        <taxon>Cicadellidae</taxon>
        <taxon>Cicadellinae</taxon>
        <taxon>Proconiini</taxon>
        <taxon>Cuerna</taxon>
    </lineage>
</organism>
<feature type="region of interest" description="Disordered" evidence="1">
    <location>
        <begin position="135"/>
        <end position="154"/>
    </location>
</feature>
<proteinExistence type="predicted"/>
<name>A0A1B6H4Q2_9HEMI</name>
<dbReference type="EMBL" id="GECZ01000131">
    <property type="protein sequence ID" value="JAS69638.1"/>
    <property type="molecule type" value="Transcribed_RNA"/>
</dbReference>